<evidence type="ECO:0000313" key="4">
    <source>
        <dbReference type="Proteomes" id="UP000199548"/>
    </source>
</evidence>
<dbReference type="InterPro" id="IPR049492">
    <property type="entry name" value="BD-FAE-like_dom"/>
</dbReference>
<sequence>MIDAMTSIKREIARLGAVFDQDINARTRALYAPCVAASTHDLPLSPDVAYGDHPRQKMDVYGCLGARHAPVLLFVPGGGFVSGDKKIDEIFYGNIGRWFAQRGVLTFVMNYRLAPGFQWPAGGHDVRDAINWIHAHAQGLGGDPENLTLFGQSAGAAHVASYLFHPEVRKETLLATRAVLASGVYDLSVRPMPPGFALYYGEDESCYDSRGVLRHVGNADVPLLLSYSEFDPPFLAIPTLRLAEAIANQRGKMPKIVYLEGHNHVSNVLSFGSDDDSYGNEILAFINER</sequence>
<keyword evidence="4" id="KW-1185">Reference proteome</keyword>
<evidence type="ECO:0000313" key="3">
    <source>
        <dbReference type="EMBL" id="SFJ29746.1"/>
    </source>
</evidence>
<dbReference type="InterPro" id="IPR029058">
    <property type="entry name" value="AB_hydrolase_fold"/>
</dbReference>
<protein>
    <submittedName>
        <fullName evidence="3">Triacylglycerol lipase</fullName>
    </submittedName>
</protein>
<dbReference type="RefSeq" id="WP_091015345.1">
    <property type="nucleotide sequence ID" value="NZ_CP041743.1"/>
</dbReference>
<dbReference type="STRING" id="420953.SAMN05192543_106247"/>
<dbReference type="OrthoDB" id="9771666at2"/>
<keyword evidence="1" id="KW-0378">Hydrolase</keyword>
<dbReference type="Gene3D" id="3.40.50.1820">
    <property type="entry name" value="alpha/beta hydrolase"/>
    <property type="match status" value="1"/>
</dbReference>
<organism evidence="3 4">
    <name type="scientific">Paraburkholderia megapolitana</name>
    <dbReference type="NCBI Taxonomy" id="420953"/>
    <lineage>
        <taxon>Bacteria</taxon>
        <taxon>Pseudomonadati</taxon>
        <taxon>Pseudomonadota</taxon>
        <taxon>Betaproteobacteria</taxon>
        <taxon>Burkholderiales</taxon>
        <taxon>Burkholderiaceae</taxon>
        <taxon>Paraburkholderia</taxon>
    </lineage>
</organism>
<dbReference type="EMBL" id="FOQU01000006">
    <property type="protein sequence ID" value="SFJ29746.1"/>
    <property type="molecule type" value="Genomic_DNA"/>
</dbReference>
<dbReference type="GO" id="GO:0016787">
    <property type="term" value="F:hydrolase activity"/>
    <property type="evidence" value="ECO:0007669"/>
    <property type="project" value="UniProtKB-KW"/>
</dbReference>
<accession>A0A1I3Q9G3</accession>
<dbReference type="PANTHER" id="PTHR48081:SF33">
    <property type="entry name" value="KYNURENINE FORMAMIDASE"/>
    <property type="match status" value="1"/>
</dbReference>
<gene>
    <name evidence="3" type="ORF">SAMN05192543_106247</name>
</gene>
<reference evidence="3 4" key="1">
    <citation type="submission" date="2016-10" db="EMBL/GenBank/DDBJ databases">
        <authorList>
            <person name="de Groot N.N."/>
        </authorList>
    </citation>
    <scope>NUCLEOTIDE SEQUENCE [LARGE SCALE GENOMIC DNA]</scope>
    <source>
        <strain evidence="3 4">LMG 23650</strain>
    </source>
</reference>
<dbReference type="PANTHER" id="PTHR48081">
    <property type="entry name" value="AB HYDROLASE SUPERFAMILY PROTEIN C4A8.06C"/>
    <property type="match status" value="1"/>
</dbReference>
<dbReference type="Proteomes" id="UP000199548">
    <property type="component" value="Unassembled WGS sequence"/>
</dbReference>
<evidence type="ECO:0000259" key="2">
    <source>
        <dbReference type="Pfam" id="PF20434"/>
    </source>
</evidence>
<proteinExistence type="predicted"/>
<dbReference type="Pfam" id="PF20434">
    <property type="entry name" value="BD-FAE"/>
    <property type="match status" value="1"/>
</dbReference>
<name>A0A1I3Q9G3_9BURK</name>
<evidence type="ECO:0000256" key="1">
    <source>
        <dbReference type="ARBA" id="ARBA00022801"/>
    </source>
</evidence>
<feature type="domain" description="BD-FAE-like" evidence="2">
    <location>
        <begin position="66"/>
        <end position="161"/>
    </location>
</feature>
<dbReference type="SUPFAM" id="SSF53474">
    <property type="entry name" value="alpha/beta-Hydrolases"/>
    <property type="match status" value="1"/>
</dbReference>
<dbReference type="AlphaFoldDB" id="A0A1I3Q9G3"/>
<dbReference type="InterPro" id="IPR050300">
    <property type="entry name" value="GDXG_lipolytic_enzyme"/>
</dbReference>